<keyword evidence="6" id="KW-0597">Phosphoprotein</keyword>
<dbReference type="GO" id="GO:0008270">
    <property type="term" value="F:zinc ion binding"/>
    <property type="evidence" value="ECO:0007669"/>
    <property type="project" value="UniProtKB-KW"/>
</dbReference>
<evidence type="ECO:0000259" key="23">
    <source>
        <dbReference type="Pfam" id="PF04565"/>
    </source>
</evidence>
<keyword evidence="13" id="KW-0539">Nucleus</keyword>
<evidence type="ECO:0000256" key="10">
    <source>
        <dbReference type="ARBA" id="ARBA00022771"/>
    </source>
</evidence>
<dbReference type="Ensembl" id="ENSSSCT00030087433.1">
    <property type="protein sequence ID" value="ENSSSCP00030040378.1"/>
    <property type="gene ID" value="ENSSSCG00030062471.1"/>
</dbReference>
<dbReference type="FunFam" id="3.90.1110.10:FF:000008">
    <property type="entry name" value="DNA-directed RNA polymerase subunit beta"/>
    <property type="match status" value="1"/>
</dbReference>
<dbReference type="InterPro" id="IPR007642">
    <property type="entry name" value="RNA_pol_Rpb2_2"/>
</dbReference>
<evidence type="ECO:0000256" key="16">
    <source>
        <dbReference type="RuleBase" id="RU000434"/>
    </source>
</evidence>
<evidence type="ECO:0000256" key="17">
    <source>
        <dbReference type="RuleBase" id="RU363031"/>
    </source>
</evidence>
<evidence type="ECO:0000256" key="7">
    <source>
        <dbReference type="ARBA" id="ARBA00022679"/>
    </source>
</evidence>
<evidence type="ECO:0000256" key="4">
    <source>
        <dbReference type="ARBA" id="ARBA00022454"/>
    </source>
</evidence>
<dbReference type="Pfam" id="PF00562">
    <property type="entry name" value="RNA_pol_Rpb2_6"/>
    <property type="match status" value="1"/>
</dbReference>
<evidence type="ECO:0000256" key="9">
    <source>
        <dbReference type="ARBA" id="ARBA00022723"/>
    </source>
</evidence>
<organism evidence="25 26">
    <name type="scientific">Sus scrofa</name>
    <name type="common">Pig</name>
    <dbReference type="NCBI Taxonomy" id="9823"/>
    <lineage>
        <taxon>Eukaryota</taxon>
        <taxon>Metazoa</taxon>
        <taxon>Chordata</taxon>
        <taxon>Craniata</taxon>
        <taxon>Vertebrata</taxon>
        <taxon>Euteleostomi</taxon>
        <taxon>Mammalia</taxon>
        <taxon>Eutheria</taxon>
        <taxon>Laurasiatheria</taxon>
        <taxon>Artiodactyla</taxon>
        <taxon>Suina</taxon>
        <taxon>Suidae</taxon>
        <taxon>Sus</taxon>
    </lineage>
</organism>
<dbReference type="InterPro" id="IPR007644">
    <property type="entry name" value="RNA_pol_bsu_protrusion"/>
</dbReference>
<dbReference type="FunFam" id="3.90.1800.10:FF:000004">
    <property type="entry name" value="DNA-directed RNA polymerase subunit beta"/>
    <property type="match status" value="1"/>
</dbReference>
<dbReference type="GO" id="GO:0003899">
    <property type="term" value="F:DNA-directed RNA polymerase activity"/>
    <property type="evidence" value="ECO:0007669"/>
    <property type="project" value="UniProtKB-EC"/>
</dbReference>
<evidence type="ECO:0000256" key="18">
    <source>
        <dbReference type="SAM" id="MobiDB-lite"/>
    </source>
</evidence>
<dbReference type="GO" id="GO:0006351">
    <property type="term" value="P:DNA-templated transcription"/>
    <property type="evidence" value="ECO:0007669"/>
    <property type="project" value="InterPro"/>
</dbReference>
<dbReference type="Pfam" id="PF04561">
    <property type="entry name" value="RNA_pol_Rpb2_2"/>
    <property type="match status" value="1"/>
</dbReference>
<dbReference type="InterPro" id="IPR014724">
    <property type="entry name" value="RNA_pol_RPB2_OB-fold"/>
</dbReference>
<feature type="domain" description="RNA polymerase Rpb2" evidence="23">
    <location>
        <begin position="341"/>
        <end position="406"/>
    </location>
</feature>
<reference evidence="25" key="1">
    <citation type="submission" date="2025-08" db="UniProtKB">
        <authorList>
            <consortium name="Ensembl"/>
        </authorList>
    </citation>
    <scope>IDENTIFICATION</scope>
</reference>
<dbReference type="Pfam" id="PF04565">
    <property type="entry name" value="RNA_pol_Rpb2_3"/>
    <property type="match status" value="1"/>
</dbReference>
<protein>
    <recommendedName>
        <fullName evidence="17">DNA-directed RNA polymerase subunit beta</fullName>
        <ecNumber evidence="17">2.7.7.6</ecNumber>
    </recommendedName>
</protein>
<dbReference type="Gene3D" id="2.40.50.150">
    <property type="match status" value="1"/>
</dbReference>
<dbReference type="InterPro" id="IPR007121">
    <property type="entry name" value="RNA_pol_bsu_CS"/>
</dbReference>
<dbReference type="Gene3D" id="2.40.270.10">
    <property type="entry name" value="DNA-directed RNA polymerase, subunit 2, domain 6"/>
    <property type="match status" value="1"/>
</dbReference>
<keyword evidence="8 17" id="KW-0548">Nucleotidyltransferase</keyword>
<keyword evidence="5 17" id="KW-0240">DNA-directed RNA polymerase</keyword>
<dbReference type="Pfam" id="PF04560">
    <property type="entry name" value="RNA_pol_Rpb2_7"/>
    <property type="match status" value="1"/>
</dbReference>
<evidence type="ECO:0000256" key="3">
    <source>
        <dbReference type="ARBA" id="ARBA00006835"/>
    </source>
</evidence>
<feature type="domain" description="RNA polymerase Rpb2" evidence="20">
    <location>
        <begin position="919"/>
        <end position="1018"/>
    </location>
</feature>
<feature type="domain" description="RNA polymerase Rpb2" evidence="21">
    <location>
        <begin position="131"/>
        <end position="318"/>
    </location>
</feature>
<name>A0A8D0XRI0_PIG</name>
<feature type="domain" description="RNA polymerase beta subunit protrusion" evidence="22">
    <location>
        <begin position="58"/>
        <end position="330"/>
    </location>
</feature>
<dbReference type="CDD" id="cd00653">
    <property type="entry name" value="RNA_pol_B_RPB2"/>
    <property type="match status" value="1"/>
</dbReference>
<feature type="domain" description="DNA-directed RNA polymerase I subunit RPA2" evidence="24">
    <location>
        <begin position="449"/>
        <end position="507"/>
    </location>
</feature>
<dbReference type="Proteomes" id="UP000694570">
    <property type="component" value="Unplaced"/>
</dbReference>
<dbReference type="GO" id="GO:0005736">
    <property type="term" value="C:RNA polymerase I complex"/>
    <property type="evidence" value="ECO:0007669"/>
    <property type="project" value="UniProtKB-ARBA"/>
</dbReference>
<keyword evidence="11" id="KW-0862">Zinc</keyword>
<dbReference type="InterPro" id="IPR007641">
    <property type="entry name" value="RNA_pol_Rpb2_7"/>
</dbReference>
<dbReference type="FunFam" id="2.40.270.10:FF:000011">
    <property type="entry name" value="DNA-directed RNA polymerase subunit beta"/>
    <property type="match status" value="1"/>
</dbReference>
<dbReference type="Gene3D" id="3.90.1800.10">
    <property type="entry name" value="RNA polymerase alpha subunit dimerisation domain"/>
    <property type="match status" value="1"/>
</dbReference>
<dbReference type="GO" id="GO:0003677">
    <property type="term" value="F:DNA binding"/>
    <property type="evidence" value="ECO:0007669"/>
    <property type="project" value="InterPro"/>
</dbReference>
<evidence type="ECO:0000256" key="6">
    <source>
        <dbReference type="ARBA" id="ARBA00022553"/>
    </source>
</evidence>
<evidence type="ECO:0000259" key="19">
    <source>
        <dbReference type="Pfam" id="PF00562"/>
    </source>
</evidence>
<evidence type="ECO:0000256" key="1">
    <source>
        <dbReference type="ARBA" id="ARBA00004123"/>
    </source>
</evidence>
<evidence type="ECO:0000256" key="11">
    <source>
        <dbReference type="ARBA" id="ARBA00022833"/>
    </source>
</evidence>
<evidence type="ECO:0000256" key="13">
    <source>
        <dbReference type="ARBA" id="ARBA00023242"/>
    </source>
</evidence>
<dbReference type="InterPro" id="IPR037034">
    <property type="entry name" value="RNA_pol_Rpb2_2_sf"/>
</dbReference>
<dbReference type="PANTHER" id="PTHR20856">
    <property type="entry name" value="DNA-DIRECTED RNA POLYMERASE I SUBUNIT 2"/>
    <property type="match status" value="1"/>
</dbReference>
<dbReference type="FunFam" id="2.40.270.10:FF:000006">
    <property type="entry name" value="DNA-directed RNA polymerase subunit beta"/>
    <property type="match status" value="1"/>
</dbReference>
<accession>A0A8D0XRI0</accession>
<evidence type="ECO:0000313" key="25">
    <source>
        <dbReference type="Ensembl" id="ENSSSCP00030040378.1"/>
    </source>
</evidence>
<evidence type="ECO:0000259" key="21">
    <source>
        <dbReference type="Pfam" id="PF04561"/>
    </source>
</evidence>
<dbReference type="Pfam" id="PF06883">
    <property type="entry name" value="RNA_pol_Rpa2_4"/>
    <property type="match status" value="1"/>
</dbReference>
<dbReference type="InterPro" id="IPR015712">
    <property type="entry name" value="DNA-dir_RNA_pol_su2"/>
</dbReference>
<evidence type="ECO:0000256" key="5">
    <source>
        <dbReference type="ARBA" id="ARBA00022478"/>
    </source>
</evidence>
<sequence>MDPSSRWRNLPSGPSLKHLTDPSYGIPREQQKPALQELTRAHVESFNYAVREGLSHAVQADISWAVNGISKGVIKQFLGYVPIMVKSKLCNLYSLSPRALIEHHEEAEEMGGYFIINGIEKVIRMLIMPRRNFPIAMVRPKWKSRGPGYTQYGVSMHCVREEHSAVNMNLHYLENGTVMLNFIYRKELFFLPLGFALKALVSFSDYQIFQELVKGKEDDSFLRNSVSQMLRIVMEEGCATQKQVLNYLGERFRVKVNLPDWYPNEQAAEFLFNECICIHLKSNTEKFYMLCLMTRKLFALAKGECMEENPDSLVNQEVLTPGQLFLMFLKLGFLQDSGLCVVADKLNFIRYLSHFRCVHRGADFAKMRTTTVRRLLPESWGFLCPVHTPDGEPCGLMNHLTATCEVVTQFVYTASIPALLCSLGVTPVDSAPHRRYSECYPVLLDGVMVGWADKELAPSIADSLRHFKVLREKRIPPWMEVVLIPMTGKPSLYPGLYLFTTPCRLVRPVQNLGLGREELIGTMEQIFMNVAIFEDEVLAGVTTHQELFPHSLLSVIANFIPFSDHNQSPRNMYQCQMGKQTMGFPLLTFKDRSDNKLYRLQTPQSPLVRPYMYDYYDMDNYPIGTNAIVAVISYTGYDMEDAMILNKASWERGFAHGSVYKSEFIDLSEKIKQGDDSLVFGVRPGDPRVAQKLDDDGLPFVGAQLQYGDPYYSYLNLNTGESFVVYYKSKENCIVDNIKVCGNDTGSGRFKCVCITMRVPRNPTIGDKFASRHGQKGILSRLWPVEDMPFTESGMVPDILFNPHGFPSRMTIGMLIESMAGKSAALHGLCHDATPFIFSEENSALEYFGEMLKAAGYNYYGTERLYSGISGLELEADIFIGVVYYQRLRHMVSDKFQVRTTGARDRVTNQPIGGRNVQGGIRFGEMERDALLAHGTSFLLHDRLFNCSDRSVAHVCVKCGSLLSPLLEKPPPSWSAMRNRKYSCSLCNRSDTIDTVSVPYVFRYFVAELAAMNIKVKLDII</sequence>
<feature type="domain" description="DNA-directed RNA polymerase subunit 2 hybrid-binding" evidence="19">
    <location>
        <begin position="556"/>
        <end position="916"/>
    </location>
</feature>
<dbReference type="PROSITE" id="PS01166">
    <property type="entry name" value="RNA_POL_BETA"/>
    <property type="match status" value="1"/>
</dbReference>
<comment type="catalytic activity">
    <reaction evidence="15">
        <text>RNA(n) + a ribonucleoside 5'-triphosphate = RNA(n+1) + diphosphate</text>
        <dbReference type="Rhea" id="RHEA:21248"/>
        <dbReference type="Rhea" id="RHEA-COMP:14527"/>
        <dbReference type="Rhea" id="RHEA-COMP:17342"/>
        <dbReference type="ChEBI" id="CHEBI:33019"/>
        <dbReference type="ChEBI" id="CHEBI:61557"/>
        <dbReference type="ChEBI" id="CHEBI:140395"/>
        <dbReference type="EC" id="2.7.7.6"/>
    </reaction>
    <physiologicalReaction direction="left-to-right" evidence="15">
        <dbReference type="Rhea" id="RHEA:21249"/>
    </physiologicalReaction>
</comment>
<keyword evidence="12 17" id="KW-0804">Transcription</keyword>
<dbReference type="SUPFAM" id="SSF64484">
    <property type="entry name" value="beta and beta-prime subunits of DNA dependent RNA-polymerase"/>
    <property type="match status" value="1"/>
</dbReference>
<dbReference type="Gene3D" id="3.90.1110.10">
    <property type="entry name" value="RNA polymerase Rpb2, domain 2"/>
    <property type="match status" value="1"/>
</dbReference>
<dbReference type="GO" id="GO:0032549">
    <property type="term" value="F:ribonucleoside binding"/>
    <property type="evidence" value="ECO:0007669"/>
    <property type="project" value="InterPro"/>
</dbReference>
<evidence type="ECO:0000256" key="15">
    <source>
        <dbReference type="ARBA" id="ARBA00047768"/>
    </source>
</evidence>
<evidence type="ECO:0000256" key="2">
    <source>
        <dbReference type="ARBA" id="ARBA00004286"/>
    </source>
</evidence>
<evidence type="ECO:0000259" key="22">
    <source>
        <dbReference type="Pfam" id="PF04563"/>
    </source>
</evidence>
<evidence type="ECO:0000256" key="8">
    <source>
        <dbReference type="ARBA" id="ARBA00022695"/>
    </source>
</evidence>
<feature type="region of interest" description="Disordered" evidence="18">
    <location>
        <begin position="1"/>
        <end position="26"/>
    </location>
</feature>
<comment type="similarity">
    <text evidence="3 16">Belongs to the RNA polymerase beta chain family.</text>
</comment>
<dbReference type="GO" id="GO:0005694">
    <property type="term" value="C:chromosome"/>
    <property type="evidence" value="ECO:0007669"/>
    <property type="project" value="UniProtKB-SubCell"/>
</dbReference>
<dbReference type="AlphaFoldDB" id="A0A8D0XRI0"/>
<dbReference type="InterPro" id="IPR009674">
    <property type="entry name" value="Rpa2_dom_4"/>
</dbReference>
<comment type="function">
    <text evidence="17">DNA-dependent RNA polymerase catalyzes the transcription of DNA into RNA using the four ribonucleoside triphosphates as substrates.</text>
</comment>
<evidence type="ECO:0000259" key="20">
    <source>
        <dbReference type="Pfam" id="PF04560"/>
    </source>
</evidence>
<dbReference type="FunFam" id="2.40.50.150:FF:000004">
    <property type="entry name" value="DNA-directed RNA polymerase subunit beta"/>
    <property type="match status" value="1"/>
</dbReference>
<keyword evidence="7 17" id="KW-0808">Transferase</keyword>
<dbReference type="InterPro" id="IPR037033">
    <property type="entry name" value="DNA-dir_RNAP_su2_hyb_sf"/>
</dbReference>
<comment type="subcellular location">
    <subcellularLocation>
        <location evidence="2">Chromosome</location>
    </subcellularLocation>
    <subcellularLocation>
        <location evidence="1">Nucleus</location>
    </subcellularLocation>
</comment>
<keyword evidence="10" id="KW-0863">Zinc-finger</keyword>
<proteinExistence type="inferred from homology"/>
<dbReference type="Pfam" id="PF04563">
    <property type="entry name" value="RNA_pol_Rpb2_1"/>
    <property type="match status" value="1"/>
</dbReference>
<dbReference type="EC" id="2.7.7.6" evidence="17"/>
<evidence type="ECO:0000259" key="24">
    <source>
        <dbReference type="Pfam" id="PF06883"/>
    </source>
</evidence>
<evidence type="ECO:0000256" key="12">
    <source>
        <dbReference type="ARBA" id="ARBA00023163"/>
    </source>
</evidence>
<evidence type="ECO:0000256" key="14">
    <source>
        <dbReference type="ARBA" id="ARBA00044513"/>
    </source>
</evidence>
<evidence type="ECO:0000313" key="26">
    <source>
        <dbReference type="Proteomes" id="UP000694570"/>
    </source>
</evidence>
<keyword evidence="4" id="KW-0158">Chromosome</keyword>
<dbReference type="InterPro" id="IPR007120">
    <property type="entry name" value="DNA-dir_RNAP_su2_dom"/>
</dbReference>
<keyword evidence="9" id="KW-0479">Metal-binding</keyword>
<dbReference type="InterPro" id="IPR007645">
    <property type="entry name" value="RNA_pol_Rpb2_3"/>
</dbReference>
<comment type="subunit">
    <text evidence="14">Component of the RNA polymerase I (Pol I) complex consisting of 13 subunits: a ten-subunit catalytic core composed of POLR1A/RPA1, POLR1B/RPA2, POLR1C/RPAC1, POLR1D/RPAC2, POLR1H/RPA12, POLR2E/RPABC1, POLR2F/RPABC2, POLR2H/RPABC3, POLR2K/RPABC4 and POLR2L/RPABC5; a mobile stalk subunit POLR1F/RPA43 protruding from the core and additional subunits homologous to general transcription factors POLR1E/RPA49 and POLR1G/RPA34. Part of Pol I pre-initiation complex (PIC), in which Pol I core assembles with RRN3 and promoter-bound UTBF and SL1/TIF-IB complex.</text>
</comment>
<dbReference type="Gene3D" id="3.90.1100.10">
    <property type="match status" value="2"/>
</dbReference>